<reference evidence="2 3" key="1">
    <citation type="submission" date="2019-03" db="EMBL/GenBank/DDBJ databases">
        <title>Deep-cultivation of Planctomycetes and their phenomic and genomic characterization uncovers novel biology.</title>
        <authorList>
            <person name="Wiegand S."/>
            <person name="Jogler M."/>
            <person name="Boedeker C."/>
            <person name="Pinto D."/>
            <person name="Vollmers J."/>
            <person name="Rivas-Marin E."/>
            <person name="Kohn T."/>
            <person name="Peeters S.H."/>
            <person name="Heuer A."/>
            <person name="Rast P."/>
            <person name="Oberbeckmann S."/>
            <person name="Bunk B."/>
            <person name="Jeske O."/>
            <person name="Meyerdierks A."/>
            <person name="Storesund J.E."/>
            <person name="Kallscheuer N."/>
            <person name="Luecker S."/>
            <person name="Lage O.M."/>
            <person name="Pohl T."/>
            <person name="Merkel B.J."/>
            <person name="Hornburger P."/>
            <person name="Mueller R.-W."/>
            <person name="Bruemmer F."/>
            <person name="Labrenz M."/>
            <person name="Spormann A.M."/>
            <person name="Op den Camp H."/>
            <person name="Overmann J."/>
            <person name="Amann R."/>
            <person name="Jetten M.S.M."/>
            <person name="Mascher T."/>
            <person name="Medema M.H."/>
            <person name="Devos D.P."/>
            <person name="Kaster A.-K."/>
            <person name="Ovreas L."/>
            <person name="Rohde M."/>
            <person name="Galperin M.Y."/>
            <person name="Jogler C."/>
        </authorList>
    </citation>
    <scope>NUCLEOTIDE SEQUENCE [LARGE SCALE GENOMIC DNA]</scope>
    <source>
        <strain evidence="2 3">Enr13</strain>
    </source>
</reference>
<organism evidence="2 3">
    <name type="scientific">Stieleria neptunia</name>
    <dbReference type="NCBI Taxonomy" id="2527979"/>
    <lineage>
        <taxon>Bacteria</taxon>
        <taxon>Pseudomonadati</taxon>
        <taxon>Planctomycetota</taxon>
        <taxon>Planctomycetia</taxon>
        <taxon>Pirellulales</taxon>
        <taxon>Pirellulaceae</taxon>
        <taxon>Stieleria</taxon>
    </lineage>
</organism>
<dbReference type="RefSeq" id="WP_145388393.1">
    <property type="nucleotide sequence ID" value="NZ_CP037423.1"/>
</dbReference>
<dbReference type="OrthoDB" id="9825486at2"/>
<evidence type="ECO:0000256" key="1">
    <source>
        <dbReference type="SAM" id="SignalP"/>
    </source>
</evidence>
<evidence type="ECO:0000313" key="2">
    <source>
        <dbReference type="EMBL" id="QDV43984.1"/>
    </source>
</evidence>
<dbReference type="NCBIfam" id="TIGR02595">
    <property type="entry name" value="PEP_CTERM"/>
    <property type="match status" value="1"/>
</dbReference>
<evidence type="ECO:0000313" key="3">
    <source>
        <dbReference type="Proteomes" id="UP000319004"/>
    </source>
</evidence>
<proteinExistence type="predicted"/>
<dbReference type="AlphaFoldDB" id="A0A518HT39"/>
<sequence length="232" mass="23488" precursor="true">MRKFAFVTSLLFALTQGASSHGARVSTILTLDAATPTVNTLDLSLSAMGFPLGASATELSGTMNAEIEIDFATGVISSLNFTGGTMFGSEWSMAGVPTGNPTNPTETMTLVGAGTTATADTIPASSDVDGGNFDGTEHLIPLTGGTVSPVGVTLAGTDINGGGTGTLTATKNGDQYDLFFSMDIVDSETLDAGDLDITGTLVARGTVTAIPEPTGAFALMVVVGGVLVRRRR</sequence>
<feature type="chain" id="PRO_5021962346" description="PEP-CTERM protein-sorting domain-containing protein" evidence="1">
    <location>
        <begin position="21"/>
        <end position="232"/>
    </location>
</feature>
<feature type="signal peptide" evidence="1">
    <location>
        <begin position="1"/>
        <end position="20"/>
    </location>
</feature>
<keyword evidence="3" id="KW-1185">Reference proteome</keyword>
<accession>A0A518HT39</accession>
<dbReference type="Proteomes" id="UP000319004">
    <property type="component" value="Chromosome"/>
</dbReference>
<keyword evidence="1" id="KW-0732">Signal</keyword>
<dbReference type="EMBL" id="CP037423">
    <property type="protein sequence ID" value="QDV43984.1"/>
    <property type="molecule type" value="Genomic_DNA"/>
</dbReference>
<dbReference type="KEGG" id="snep:Enr13x_38450"/>
<dbReference type="InterPro" id="IPR013424">
    <property type="entry name" value="Ice-binding_C"/>
</dbReference>
<name>A0A518HT39_9BACT</name>
<gene>
    <name evidence="2" type="ORF">Enr13x_38450</name>
</gene>
<protein>
    <recommendedName>
        <fullName evidence="4">PEP-CTERM protein-sorting domain-containing protein</fullName>
    </recommendedName>
</protein>
<evidence type="ECO:0008006" key="4">
    <source>
        <dbReference type="Google" id="ProtNLM"/>
    </source>
</evidence>